<keyword evidence="2" id="KW-1185">Reference proteome</keyword>
<evidence type="ECO:0000313" key="2">
    <source>
        <dbReference type="Proteomes" id="UP001498398"/>
    </source>
</evidence>
<sequence length="105" mass="11963">MIPSLLNVSALTPLHELTLPISLPLPILYSTTIRRRICKILFSQSFSESTCIRKRPPSPAEPDLETVDAPRRKELAGGWRHLQLQLQGRNGDPGWVQDHWREAEN</sequence>
<proteinExistence type="predicted"/>
<dbReference type="EMBL" id="JBANRG010000106">
    <property type="protein sequence ID" value="KAK7435492.1"/>
    <property type="molecule type" value="Genomic_DNA"/>
</dbReference>
<accession>A0ABR1IQ94</accession>
<protein>
    <submittedName>
        <fullName evidence="1">Uncharacterized protein</fullName>
    </submittedName>
</protein>
<organism evidence="1 2">
    <name type="scientific">Marasmiellus scandens</name>
    <dbReference type="NCBI Taxonomy" id="2682957"/>
    <lineage>
        <taxon>Eukaryota</taxon>
        <taxon>Fungi</taxon>
        <taxon>Dikarya</taxon>
        <taxon>Basidiomycota</taxon>
        <taxon>Agaricomycotina</taxon>
        <taxon>Agaricomycetes</taxon>
        <taxon>Agaricomycetidae</taxon>
        <taxon>Agaricales</taxon>
        <taxon>Marasmiineae</taxon>
        <taxon>Omphalotaceae</taxon>
        <taxon>Marasmiellus</taxon>
    </lineage>
</organism>
<reference evidence="1 2" key="1">
    <citation type="submission" date="2024-01" db="EMBL/GenBank/DDBJ databases">
        <title>A draft genome for the cacao thread blight pathogen Marasmiellus scandens.</title>
        <authorList>
            <person name="Baruah I.K."/>
            <person name="Leung J."/>
            <person name="Bukari Y."/>
            <person name="Amoako-Attah I."/>
            <person name="Meinhardt L.W."/>
            <person name="Bailey B.A."/>
            <person name="Cohen S.P."/>
        </authorList>
    </citation>
    <scope>NUCLEOTIDE SEQUENCE [LARGE SCALE GENOMIC DNA]</scope>
    <source>
        <strain evidence="1 2">GH-19</strain>
    </source>
</reference>
<gene>
    <name evidence="1" type="ORF">VKT23_019614</name>
</gene>
<evidence type="ECO:0000313" key="1">
    <source>
        <dbReference type="EMBL" id="KAK7435492.1"/>
    </source>
</evidence>
<name>A0ABR1IQ94_9AGAR</name>
<dbReference type="Proteomes" id="UP001498398">
    <property type="component" value="Unassembled WGS sequence"/>
</dbReference>
<comment type="caution">
    <text evidence="1">The sequence shown here is derived from an EMBL/GenBank/DDBJ whole genome shotgun (WGS) entry which is preliminary data.</text>
</comment>